<accession>A0ABN9QMX5</accession>
<gene>
    <name evidence="2" type="ORF">PCOR1329_LOCUS13351</name>
</gene>
<reference evidence="2" key="1">
    <citation type="submission" date="2023-10" db="EMBL/GenBank/DDBJ databases">
        <authorList>
            <person name="Chen Y."/>
            <person name="Shah S."/>
            <person name="Dougan E. K."/>
            <person name="Thang M."/>
            <person name="Chan C."/>
        </authorList>
    </citation>
    <scope>NUCLEOTIDE SEQUENCE [LARGE SCALE GENOMIC DNA]</scope>
</reference>
<sequence>PTAPPWSAGLAGAPAAAPARRGCWRRGCSRLARVGVACQAAPPSWAGPRPPAAAAAPPSCARPPASTWRRSRPDPGGRAVSNGSLVDPAAAPVLAGDLWSETGAVVHVVRRAG</sequence>
<evidence type="ECO:0000313" key="3">
    <source>
        <dbReference type="Proteomes" id="UP001189429"/>
    </source>
</evidence>
<comment type="caution">
    <text evidence="2">The sequence shown here is derived from an EMBL/GenBank/DDBJ whole genome shotgun (WGS) entry which is preliminary data.</text>
</comment>
<protein>
    <submittedName>
        <fullName evidence="2">Uncharacterized protein</fullName>
    </submittedName>
</protein>
<proteinExistence type="predicted"/>
<feature type="non-terminal residue" evidence="2">
    <location>
        <position position="1"/>
    </location>
</feature>
<evidence type="ECO:0000313" key="2">
    <source>
        <dbReference type="EMBL" id="CAK0807481.1"/>
    </source>
</evidence>
<dbReference type="Proteomes" id="UP001189429">
    <property type="component" value="Unassembled WGS sequence"/>
</dbReference>
<organism evidence="2 3">
    <name type="scientific">Prorocentrum cordatum</name>
    <dbReference type="NCBI Taxonomy" id="2364126"/>
    <lineage>
        <taxon>Eukaryota</taxon>
        <taxon>Sar</taxon>
        <taxon>Alveolata</taxon>
        <taxon>Dinophyceae</taxon>
        <taxon>Prorocentrales</taxon>
        <taxon>Prorocentraceae</taxon>
        <taxon>Prorocentrum</taxon>
    </lineage>
</organism>
<feature type="region of interest" description="Disordered" evidence="1">
    <location>
        <begin position="41"/>
        <end position="84"/>
    </location>
</feature>
<keyword evidence="3" id="KW-1185">Reference proteome</keyword>
<feature type="compositionally biased region" description="Low complexity" evidence="1">
    <location>
        <begin position="41"/>
        <end position="66"/>
    </location>
</feature>
<evidence type="ECO:0000256" key="1">
    <source>
        <dbReference type="SAM" id="MobiDB-lite"/>
    </source>
</evidence>
<dbReference type="EMBL" id="CAUYUJ010003940">
    <property type="protein sequence ID" value="CAK0807481.1"/>
    <property type="molecule type" value="Genomic_DNA"/>
</dbReference>
<name>A0ABN9QMX5_9DINO</name>